<sequence length="159" mass="17435">MEAPLDQISATNHGEASALLIDFAKACDTLDRRFLIGTLESLPTQICTNIRGFAPWYDSAVPAEWETGTPFRSFARISSGLSLSSVTLCYCDGLYRHIACGNGHCGAKLRLENKRRTLRMAGYVDDVKLVLRNISDFHRALGLSRRLAGFALSRGPSPS</sequence>
<dbReference type="Proteomes" id="UP001146120">
    <property type="component" value="Unassembled WGS sequence"/>
</dbReference>
<evidence type="ECO:0000313" key="2">
    <source>
        <dbReference type="Proteomes" id="UP001146120"/>
    </source>
</evidence>
<evidence type="ECO:0000313" key="1">
    <source>
        <dbReference type="EMBL" id="DBA04090.1"/>
    </source>
</evidence>
<comment type="caution">
    <text evidence="1">The sequence shown here is derived from an EMBL/GenBank/DDBJ whole genome shotgun (WGS) entry which is preliminary data.</text>
</comment>
<protein>
    <recommendedName>
        <fullName evidence="3">Reverse transcriptase domain-containing protein</fullName>
    </recommendedName>
</protein>
<dbReference type="EMBL" id="DAKRPA010000012">
    <property type="protein sequence ID" value="DBA04090.1"/>
    <property type="molecule type" value="Genomic_DNA"/>
</dbReference>
<reference evidence="1" key="1">
    <citation type="submission" date="2022-11" db="EMBL/GenBank/DDBJ databases">
        <authorList>
            <person name="Morgan W.R."/>
            <person name="Tartar A."/>
        </authorList>
    </citation>
    <scope>NUCLEOTIDE SEQUENCE</scope>
    <source>
        <strain evidence="1">ARSEF 373</strain>
    </source>
</reference>
<proteinExistence type="predicted"/>
<organism evidence="1 2">
    <name type="scientific">Lagenidium giganteum</name>
    <dbReference type="NCBI Taxonomy" id="4803"/>
    <lineage>
        <taxon>Eukaryota</taxon>
        <taxon>Sar</taxon>
        <taxon>Stramenopiles</taxon>
        <taxon>Oomycota</taxon>
        <taxon>Peronosporomycetes</taxon>
        <taxon>Pythiales</taxon>
        <taxon>Pythiaceae</taxon>
    </lineage>
</organism>
<dbReference type="AlphaFoldDB" id="A0AAV2ZDJ9"/>
<gene>
    <name evidence="1" type="ORF">N0F65_009437</name>
</gene>
<evidence type="ECO:0008006" key="3">
    <source>
        <dbReference type="Google" id="ProtNLM"/>
    </source>
</evidence>
<reference evidence="1" key="2">
    <citation type="journal article" date="2023" name="Microbiol Resour">
        <title>Decontamination and Annotation of the Draft Genome Sequence of the Oomycete Lagenidium giganteum ARSEF 373.</title>
        <authorList>
            <person name="Morgan W.R."/>
            <person name="Tartar A."/>
        </authorList>
    </citation>
    <scope>NUCLEOTIDE SEQUENCE</scope>
    <source>
        <strain evidence="1">ARSEF 373</strain>
    </source>
</reference>
<accession>A0AAV2ZDJ9</accession>
<keyword evidence="2" id="KW-1185">Reference proteome</keyword>
<name>A0AAV2ZDJ9_9STRA</name>